<comment type="caution">
    <text evidence="8">The sequence shown here is derived from an EMBL/GenBank/DDBJ whole genome shotgun (WGS) entry which is preliminary data.</text>
</comment>
<feature type="transmembrane region" description="Helical" evidence="6">
    <location>
        <begin position="421"/>
        <end position="441"/>
    </location>
</feature>
<dbReference type="SUPFAM" id="SSF56281">
    <property type="entry name" value="Metallo-hydrolase/oxidoreductase"/>
    <property type="match status" value="1"/>
</dbReference>
<dbReference type="Gene3D" id="3.60.15.10">
    <property type="entry name" value="Ribonuclease Z/Hydroxyacylglutathione hydrolase-like"/>
    <property type="match status" value="1"/>
</dbReference>
<feature type="transmembrane region" description="Helical" evidence="6">
    <location>
        <begin position="509"/>
        <end position="527"/>
    </location>
</feature>
<evidence type="ECO:0000256" key="4">
    <source>
        <dbReference type="ARBA" id="ARBA00022989"/>
    </source>
</evidence>
<feature type="transmembrane region" description="Helical" evidence="6">
    <location>
        <begin position="453"/>
        <end position="472"/>
    </location>
</feature>
<dbReference type="NCBIfam" id="TIGR00361">
    <property type="entry name" value="ComEC_Rec2"/>
    <property type="match status" value="1"/>
</dbReference>
<evidence type="ECO:0000256" key="3">
    <source>
        <dbReference type="ARBA" id="ARBA00022692"/>
    </source>
</evidence>
<keyword evidence="3 6" id="KW-0812">Transmembrane</keyword>
<reference evidence="8 9" key="1">
    <citation type="submission" date="2018-07" db="EMBL/GenBank/DDBJ databases">
        <title>Freshwater and sediment microbial communities from various areas in North America, analyzing microbe dynamics in response to fracking.</title>
        <authorList>
            <person name="Lamendella R."/>
        </authorList>
    </citation>
    <scope>NUCLEOTIDE SEQUENCE [LARGE SCALE GENOMIC DNA]</scope>
    <source>
        <strain evidence="8 9">114E</strain>
    </source>
</reference>
<name>A0A368VAP4_MARNT</name>
<dbReference type="InterPro" id="IPR004797">
    <property type="entry name" value="Competence_ComEC/Rec2"/>
</dbReference>
<keyword evidence="2" id="KW-1003">Cell membrane</keyword>
<dbReference type="CDD" id="cd07731">
    <property type="entry name" value="ComA-like_MBL-fold"/>
    <property type="match status" value="1"/>
</dbReference>
<dbReference type="RefSeq" id="WP_113879055.1">
    <property type="nucleotide sequence ID" value="NZ_QNSA01000001.1"/>
</dbReference>
<dbReference type="Pfam" id="PF03772">
    <property type="entry name" value="Competence"/>
    <property type="match status" value="1"/>
</dbReference>
<feature type="transmembrane region" description="Helical" evidence="6">
    <location>
        <begin position="258"/>
        <end position="279"/>
    </location>
</feature>
<evidence type="ECO:0000256" key="2">
    <source>
        <dbReference type="ARBA" id="ARBA00022475"/>
    </source>
</evidence>
<keyword evidence="4 6" id="KW-1133">Transmembrane helix</keyword>
<comment type="subcellular location">
    <subcellularLocation>
        <location evidence="1">Cell membrane</location>
        <topology evidence="1">Multi-pass membrane protein</topology>
    </subcellularLocation>
</comment>
<feature type="transmembrane region" description="Helical" evidence="6">
    <location>
        <begin position="12"/>
        <end position="33"/>
    </location>
</feature>
<dbReference type="GO" id="GO:0030420">
    <property type="term" value="P:establishment of competence for transformation"/>
    <property type="evidence" value="ECO:0007669"/>
    <property type="project" value="InterPro"/>
</dbReference>
<accession>A0A368VAP4</accession>
<dbReference type="NCBIfam" id="TIGR00360">
    <property type="entry name" value="ComEC_N-term"/>
    <property type="match status" value="1"/>
</dbReference>
<feature type="transmembrane region" description="Helical" evidence="6">
    <location>
        <begin position="342"/>
        <end position="361"/>
    </location>
</feature>
<dbReference type="InterPro" id="IPR036866">
    <property type="entry name" value="RibonucZ/Hydroxyglut_hydro"/>
</dbReference>
<dbReference type="Pfam" id="PF00753">
    <property type="entry name" value="Lactamase_B"/>
    <property type="match status" value="1"/>
</dbReference>
<dbReference type="InterPro" id="IPR052159">
    <property type="entry name" value="Competence_DNA_uptake"/>
</dbReference>
<dbReference type="PANTHER" id="PTHR30619:SF1">
    <property type="entry name" value="RECOMBINATION PROTEIN 2"/>
    <property type="match status" value="1"/>
</dbReference>
<feature type="transmembrane region" description="Helical" evidence="6">
    <location>
        <begin position="484"/>
        <end position="502"/>
    </location>
</feature>
<evidence type="ECO:0000313" key="8">
    <source>
        <dbReference type="EMBL" id="RCW38198.1"/>
    </source>
</evidence>
<sequence>MSENPVSNRVSRLGVGLASILAFSCGVILLYRLATLPPYPWLFVLVGLMLLAMFCRYQRIQRLGPVVVAATLGLVWAGWNADMRLAERLPSEWETKRIVVSGYLCDLPTPGSFDSLRFGFCVLHWQAPGVSVDNNLPRVLRLSWYGREGRRLPDHRLTLEVTLKRPHGNLNPDGFRYEDWLFRHGYRATGSVKQVSAAPELSCALQCQYHAWHWRASKKLQRWFGEAEYYPLIASLLMGNRGSLEDHHWQVLKSTGTIHLVAISGLHLGLVAVGVGLLARWGLLLLPVGGLSEQGRRSLVFLVVVLSCLAYSLLAGFTVPTRRALVMVVAGGWYLLKARQQSGWRPFVLALAVVLLMDPFAPLDQGFWLSFGAVGVLLAVFSGRLGSSGWLSALLIAQLAVFVGLWPMLMLVHQGQPLAGFAANLLAVPWVSFAVMPVLFLGSIIALLSGGWLLPWVSAGFDLVLGALWWWLELVARFPAGQMQPLPLPLAAGLALLALWGIRWRDWRWRALLGVTFLLLSVPWSGAGIGNSVTQASEVRVLDVGQGLSVVVRAGGRVMVYDTGPEVAGVYSAADSVLVPNLRAMGVEVIDLLVLSHADNDHAGGLETLSGHFAIKRVISGEPALIAGRVPATVEGCRPGNIRWPGLVMSLWQNPLPADGNDASCVIRVYHPSSNSDFVLTGDISRKVEQLMLGGGGPEWLENRVAQRVVLAPHHGSKTSSSTRWVQAVAPDQVIYTAGYRHHFGHPHAEVTDRYRASGAVPLNTACSGQITLRFADSGLLISELWQTQPFWIASPGLARSECKIP</sequence>
<dbReference type="PANTHER" id="PTHR30619">
    <property type="entry name" value="DNA INTERNALIZATION/COMPETENCE PROTEIN COMEC/REC2"/>
    <property type="match status" value="1"/>
</dbReference>
<protein>
    <submittedName>
        <fullName evidence="8">Competence protein ComEC</fullName>
    </submittedName>
</protein>
<organism evidence="8 9">
    <name type="scientific">Marinobacter nauticus</name>
    <name type="common">Marinobacter hydrocarbonoclasticus</name>
    <name type="synonym">Marinobacter aquaeolei</name>
    <dbReference type="NCBI Taxonomy" id="2743"/>
    <lineage>
        <taxon>Bacteria</taxon>
        <taxon>Pseudomonadati</taxon>
        <taxon>Pseudomonadota</taxon>
        <taxon>Gammaproteobacteria</taxon>
        <taxon>Pseudomonadales</taxon>
        <taxon>Marinobacteraceae</taxon>
        <taxon>Marinobacter</taxon>
    </lineage>
</organism>
<dbReference type="GO" id="GO:0005886">
    <property type="term" value="C:plasma membrane"/>
    <property type="evidence" value="ECO:0007669"/>
    <property type="project" value="UniProtKB-SubCell"/>
</dbReference>
<dbReference type="Proteomes" id="UP000252795">
    <property type="component" value="Unassembled WGS sequence"/>
</dbReference>
<evidence type="ECO:0000256" key="5">
    <source>
        <dbReference type="ARBA" id="ARBA00023136"/>
    </source>
</evidence>
<dbReference type="Pfam" id="PF13567">
    <property type="entry name" value="DUF4131"/>
    <property type="match status" value="1"/>
</dbReference>
<feature type="transmembrane region" description="Helical" evidence="6">
    <location>
        <begin position="39"/>
        <end position="57"/>
    </location>
</feature>
<evidence type="ECO:0000256" key="1">
    <source>
        <dbReference type="ARBA" id="ARBA00004651"/>
    </source>
</evidence>
<feature type="domain" description="Metallo-beta-lactamase" evidence="7">
    <location>
        <begin position="546"/>
        <end position="715"/>
    </location>
</feature>
<evidence type="ECO:0000313" key="9">
    <source>
        <dbReference type="Proteomes" id="UP000252795"/>
    </source>
</evidence>
<feature type="transmembrane region" description="Helical" evidence="6">
    <location>
        <begin position="299"/>
        <end position="321"/>
    </location>
</feature>
<dbReference type="EMBL" id="QPJB01000001">
    <property type="protein sequence ID" value="RCW38198.1"/>
    <property type="molecule type" value="Genomic_DNA"/>
</dbReference>
<dbReference type="InterPro" id="IPR004477">
    <property type="entry name" value="ComEC_N"/>
</dbReference>
<dbReference type="AlphaFoldDB" id="A0A368VAP4"/>
<dbReference type="InterPro" id="IPR025405">
    <property type="entry name" value="DUF4131"/>
</dbReference>
<feature type="transmembrane region" description="Helical" evidence="6">
    <location>
        <begin position="367"/>
        <end position="383"/>
    </location>
</feature>
<feature type="transmembrane region" description="Helical" evidence="6">
    <location>
        <begin position="390"/>
        <end position="409"/>
    </location>
</feature>
<gene>
    <name evidence="8" type="ORF">DET51_101547</name>
</gene>
<dbReference type="InterPro" id="IPR001279">
    <property type="entry name" value="Metallo-B-lactamas"/>
</dbReference>
<dbReference type="InterPro" id="IPR035681">
    <property type="entry name" value="ComA-like_MBL"/>
</dbReference>
<dbReference type="SMART" id="SM00849">
    <property type="entry name" value="Lactamase_B"/>
    <property type="match status" value="1"/>
</dbReference>
<proteinExistence type="predicted"/>
<keyword evidence="5 6" id="KW-0472">Membrane</keyword>
<evidence type="ECO:0000256" key="6">
    <source>
        <dbReference type="SAM" id="Phobius"/>
    </source>
</evidence>
<evidence type="ECO:0000259" key="7">
    <source>
        <dbReference type="SMART" id="SM00849"/>
    </source>
</evidence>